<dbReference type="SMART" id="SM00382">
    <property type="entry name" value="AAA"/>
    <property type="match status" value="1"/>
</dbReference>
<keyword evidence="2" id="KW-0547">Nucleotide-binding</keyword>
<feature type="region of interest" description="Disordered" evidence="4">
    <location>
        <begin position="1"/>
        <end position="40"/>
    </location>
</feature>
<dbReference type="Proteomes" id="UP000004491">
    <property type="component" value="Unassembled WGS sequence"/>
</dbReference>
<feature type="domain" description="ABC transporter" evidence="5">
    <location>
        <begin position="45"/>
        <end position="282"/>
    </location>
</feature>
<dbReference type="InterPro" id="IPR017871">
    <property type="entry name" value="ABC_transporter-like_CS"/>
</dbReference>
<dbReference type="InterPro" id="IPR003593">
    <property type="entry name" value="AAA+_ATPase"/>
</dbReference>
<dbReference type="EC" id="3.6.3.-" evidence="6"/>
<dbReference type="EMBL" id="AFOC01000004">
    <property type="protein sequence ID" value="EGV52682.1"/>
    <property type="molecule type" value="Genomic_DNA"/>
</dbReference>
<organism evidence="6 7">
    <name type="scientific">endosymbiont of Riftia pachyptila</name>
    <name type="common">vent Ph05</name>
    <dbReference type="NCBI Taxonomy" id="1048808"/>
    <lineage>
        <taxon>Bacteria</taxon>
        <taxon>Pseudomonadati</taxon>
        <taxon>Pseudomonadota</taxon>
        <taxon>Gammaproteobacteria</taxon>
        <taxon>sulfur-oxidizing symbionts</taxon>
    </lineage>
</organism>
<evidence type="ECO:0000256" key="4">
    <source>
        <dbReference type="SAM" id="MobiDB-lite"/>
    </source>
</evidence>
<keyword evidence="6" id="KW-0449">Lipoprotein</keyword>
<sequence length="282" mass="31801">MGLPRRRSHRRRLGVPPGHRNAPLVNQQQDPNPTSRQNGERTLIYHLRDVVKTREVEGSRFRLKVPSLQIALGEKVAVIGESGSGKSTLLDMLAMILQPTESGSFRFRAERGSTPLDVAEHWRKHQLNQLGDLRRQRIGYVMQTGGLLPYLTVRDNIGLSRRLLQLPDDDLVEELAHDLGIKRHLNKLPHQLSVGERQRVAIGRALAHRPSIVIADEPTASLDPIAAEKIMSLFIELVEELHITVIVASHAWRHINRLGLRHLSHHTRRSKSGRTTETVVTG</sequence>
<dbReference type="InterPro" id="IPR027417">
    <property type="entry name" value="P-loop_NTPase"/>
</dbReference>
<protein>
    <submittedName>
        <fullName evidence="6">Lipoprotein-releasing system ATP-binding protein LolD</fullName>
        <ecNumber evidence="6">3.6.3.-</ecNumber>
    </submittedName>
</protein>
<dbReference type="Pfam" id="PF00005">
    <property type="entry name" value="ABC_tran"/>
    <property type="match status" value="1"/>
</dbReference>
<evidence type="ECO:0000256" key="1">
    <source>
        <dbReference type="ARBA" id="ARBA00005417"/>
    </source>
</evidence>
<accession>G2D9M0</accession>
<keyword evidence="3 6" id="KW-0067">ATP-binding</keyword>
<reference evidence="6" key="1">
    <citation type="journal article" date="2011" name="ISME J.">
        <title>The endosymbionts of the deep-sea tubeworms Riftia pachyptila and Tevnia jerichonana share an identical physiology as revealed by proteogenomic analyses.</title>
        <authorList>
            <person name="Gardebrecht A."/>
            <person name="Markert S."/>
            <person name="Felbeck H."/>
            <person name="Thuermer A."/>
            <person name="Albrecht D."/>
            <person name="Wollherr A."/>
            <person name="Kabisch J."/>
            <person name="Lehmann R."/>
            <person name="Daniel R."/>
            <person name="Liesegang H."/>
            <person name="Hecker M."/>
            <person name="Sievert S.M."/>
            <person name="Schweder T."/>
        </authorList>
    </citation>
    <scope>NUCLEOTIDE SEQUENCE [LARGE SCALE GENOMIC DNA]</scope>
</reference>
<evidence type="ECO:0000313" key="6">
    <source>
        <dbReference type="EMBL" id="EGV52682.1"/>
    </source>
</evidence>
<dbReference type="PANTHER" id="PTHR24220:SF689">
    <property type="entry name" value="LIPOPROTEIN-RELEASING SYSTEM ATP-BINDING PROTEIN LOLD"/>
    <property type="match status" value="1"/>
</dbReference>
<feature type="compositionally biased region" description="Basic residues" evidence="4">
    <location>
        <begin position="1"/>
        <end position="13"/>
    </location>
</feature>
<dbReference type="GO" id="GO:0022857">
    <property type="term" value="F:transmembrane transporter activity"/>
    <property type="evidence" value="ECO:0007669"/>
    <property type="project" value="TreeGrafter"/>
</dbReference>
<dbReference type="SUPFAM" id="SSF52540">
    <property type="entry name" value="P-loop containing nucleoside triphosphate hydrolases"/>
    <property type="match status" value="1"/>
</dbReference>
<dbReference type="GO" id="GO:0005886">
    <property type="term" value="C:plasma membrane"/>
    <property type="evidence" value="ECO:0007669"/>
    <property type="project" value="TreeGrafter"/>
</dbReference>
<keyword evidence="7" id="KW-1185">Reference proteome</keyword>
<comment type="caution">
    <text evidence="6">The sequence shown here is derived from an EMBL/GenBank/DDBJ whole genome shotgun (WGS) entry which is preliminary data.</text>
</comment>
<comment type="similarity">
    <text evidence="1">Belongs to the ABC transporter superfamily.</text>
</comment>
<name>G2D9M0_9GAMM</name>
<dbReference type="Gene3D" id="3.40.50.300">
    <property type="entry name" value="P-loop containing nucleotide triphosphate hydrolases"/>
    <property type="match status" value="1"/>
</dbReference>
<keyword evidence="6" id="KW-0378">Hydrolase</keyword>
<dbReference type="GO" id="GO:0005524">
    <property type="term" value="F:ATP binding"/>
    <property type="evidence" value="ECO:0007669"/>
    <property type="project" value="UniProtKB-KW"/>
</dbReference>
<evidence type="ECO:0000256" key="3">
    <source>
        <dbReference type="ARBA" id="ARBA00022840"/>
    </source>
</evidence>
<proteinExistence type="inferred from homology"/>
<dbReference type="InterPro" id="IPR003439">
    <property type="entry name" value="ABC_transporter-like_ATP-bd"/>
</dbReference>
<dbReference type="AlphaFoldDB" id="G2D9M0"/>
<evidence type="ECO:0000256" key="2">
    <source>
        <dbReference type="ARBA" id="ARBA00022741"/>
    </source>
</evidence>
<evidence type="ECO:0000313" key="7">
    <source>
        <dbReference type="Proteomes" id="UP000004491"/>
    </source>
</evidence>
<dbReference type="GO" id="GO:0089705">
    <property type="term" value="P:protein localization to outer membrane"/>
    <property type="evidence" value="ECO:0007669"/>
    <property type="project" value="TreeGrafter"/>
</dbReference>
<dbReference type="PROSITE" id="PS00211">
    <property type="entry name" value="ABC_TRANSPORTER_1"/>
    <property type="match status" value="1"/>
</dbReference>
<dbReference type="PROSITE" id="PS50893">
    <property type="entry name" value="ABC_TRANSPORTER_2"/>
    <property type="match status" value="1"/>
</dbReference>
<gene>
    <name evidence="6" type="primary">lolD1</name>
    <name evidence="6" type="ORF">Rifp1Sym_ad00290</name>
</gene>
<dbReference type="GO" id="GO:0044874">
    <property type="term" value="P:lipoprotein localization to outer membrane"/>
    <property type="evidence" value="ECO:0007669"/>
    <property type="project" value="TreeGrafter"/>
</dbReference>
<feature type="compositionally biased region" description="Polar residues" evidence="4">
    <location>
        <begin position="24"/>
        <end position="37"/>
    </location>
</feature>
<evidence type="ECO:0000259" key="5">
    <source>
        <dbReference type="PROSITE" id="PS50893"/>
    </source>
</evidence>
<dbReference type="PANTHER" id="PTHR24220">
    <property type="entry name" value="IMPORT ATP-BINDING PROTEIN"/>
    <property type="match status" value="1"/>
</dbReference>
<dbReference type="InterPro" id="IPR015854">
    <property type="entry name" value="ABC_transpr_LolD-like"/>
</dbReference>
<dbReference type="GO" id="GO:0016887">
    <property type="term" value="F:ATP hydrolysis activity"/>
    <property type="evidence" value="ECO:0007669"/>
    <property type="project" value="InterPro"/>
</dbReference>